<dbReference type="Gene3D" id="3.40.50.1980">
    <property type="entry name" value="Nitrogenase molybdenum iron protein domain"/>
    <property type="match status" value="2"/>
</dbReference>
<dbReference type="PANTHER" id="PTHR42953">
    <property type="entry name" value="HIGH-AFFINITY ZINC UPTAKE SYSTEM PROTEIN ZNUA-RELATED"/>
    <property type="match status" value="1"/>
</dbReference>
<evidence type="ECO:0000256" key="1">
    <source>
        <dbReference type="ARBA" id="ARBA00004196"/>
    </source>
</evidence>
<dbReference type="SUPFAM" id="SSF53807">
    <property type="entry name" value="Helical backbone' metal receptor"/>
    <property type="match status" value="1"/>
</dbReference>
<dbReference type="AlphaFoldDB" id="A0AAW9HP05"/>
<dbReference type="RefSeq" id="WP_022866873.1">
    <property type="nucleotide sequence ID" value="NZ_CP126967.1"/>
</dbReference>
<evidence type="ECO:0000313" key="6">
    <source>
        <dbReference type="EMBL" id="MDY5133174.1"/>
    </source>
</evidence>
<sequence>MLKLSNRIFSHVILAILVAVALVLSVGCSAGAKKSANGKPKVLTTFTVIADIAQNIAGEHMDVTSITNEGEEIHDYQPTPNDIKKAETADLILNNGLGLERWFERFMENTKAKRVNLSEGVKPIDIAEGDYAGKPNPHAWMSPKNGKIYVDNIVKAFSEFDPKNADDYKKNGEAYKAKIDEIAKDMDAKLATIPEPSRALVTCEGAFSYLARDHGLKEKYLWAVNAEGAITPKAKADLETFVKKSGVKALFCETTVDDKMAAVSADTKVPVAGLLYVDSLSKKNGPVPTYLDLLKYDADLITKGLTGQAKK</sequence>
<dbReference type="PANTHER" id="PTHR42953:SF1">
    <property type="entry name" value="METAL-BINDING PROTEIN HI_0362-RELATED"/>
    <property type="match status" value="1"/>
</dbReference>
<accession>A0AAW9HP05</accession>
<gene>
    <name evidence="7" type="ORF">R6G80_07165</name>
    <name evidence="6" type="ORF">R6G86_05405</name>
</gene>
<evidence type="ECO:0000313" key="9">
    <source>
        <dbReference type="Proteomes" id="UP001281731"/>
    </source>
</evidence>
<keyword evidence="2 5" id="KW-0813">Transport</keyword>
<comment type="subcellular location">
    <subcellularLocation>
        <location evidence="1">Cell envelope</location>
    </subcellularLocation>
</comment>
<dbReference type="InterPro" id="IPR006128">
    <property type="entry name" value="Lipoprotein_PsaA-like"/>
</dbReference>
<keyword evidence="4" id="KW-0732">Signal</keyword>
<dbReference type="GO" id="GO:0030313">
    <property type="term" value="C:cell envelope"/>
    <property type="evidence" value="ECO:0007669"/>
    <property type="project" value="UniProtKB-SubCell"/>
</dbReference>
<dbReference type="PRINTS" id="PR00691">
    <property type="entry name" value="ADHESINB"/>
</dbReference>
<dbReference type="EMBL" id="JAWNGA010000008">
    <property type="protein sequence ID" value="MDY5133174.1"/>
    <property type="molecule type" value="Genomic_DNA"/>
</dbReference>
<organism evidence="7 9">
    <name type="scientific">Actinotignum urinale</name>
    <dbReference type="NCBI Taxonomy" id="190146"/>
    <lineage>
        <taxon>Bacteria</taxon>
        <taxon>Bacillati</taxon>
        <taxon>Actinomycetota</taxon>
        <taxon>Actinomycetes</taxon>
        <taxon>Actinomycetales</taxon>
        <taxon>Actinomycetaceae</taxon>
        <taxon>Actinotignum</taxon>
    </lineage>
</organism>
<dbReference type="InterPro" id="IPR050492">
    <property type="entry name" value="Bact_metal-bind_prot9"/>
</dbReference>
<keyword evidence="3" id="KW-0479">Metal-binding</keyword>
<evidence type="ECO:0000256" key="2">
    <source>
        <dbReference type="ARBA" id="ARBA00022448"/>
    </source>
</evidence>
<dbReference type="GO" id="GO:0030001">
    <property type="term" value="P:metal ion transport"/>
    <property type="evidence" value="ECO:0007669"/>
    <property type="project" value="InterPro"/>
</dbReference>
<dbReference type="Pfam" id="PF01297">
    <property type="entry name" value="ZnuA"/>
    <property type="match status" value="1"/>
</dbReference>
<evidence type="ECO:0000256" key="5">
    <source>
        <dbReference type="RuleBase" id="RU003512"/>
    </source>
</evidence>
<reference evidence="7 8" key="1">
    <citation type="submission" date="2023-10" db="EMBL/GenBank/DDBJ databases">
        <title>Whole Genome based description of the genera Actinobaculum and Actinotignum reveals a complex phylogenetic relationship within the species included in the genus Actinotignum.</title>
        <authorList>
            <person name="Jensen C.S."/>
            <person name="Dargis R."/>
            <person name="Kemp M."/>
            <person name="Christensen J.J."/>
        </authorList>
    </citation>
    <scope>NUCLEOTIDE SEQUENCE</scope>
    <source>
        <strain evidence="7">SLA_B511</strain>
        <strain evidence="6 8">SLA_B974</strain>
    </source>
</reference>
<comment type="caution">
    <text evidence="7">The sequence shown here is derived from an EMBL/GenBank/DDBJ whole genome shotgun (WGS) entry which is preliminary data.</text>
</comment>
<dbReference type="PRINTS" id="PR00690">
    <property type="entry name" value="ADHESNFAMILY"/>
</dbReference>
<evidence type="ECO:0000313" key="7">
    <source>
        <dbReference type="EMBL" id="MDY5155497.1"/>
    </source>
</evidence>
<name>A0AAW9HP05_9ACTO</name>
<dbReference type="EMBL" id="JAWNGC010000009">
    <property type="protein sequence ID" value="MDY5155497.1"/>
    <property type="molecule type" value="Genomic_DNA"/>
</dbReference>
<dbReference type="InterPro" id="IPR006127">
    <property type="entry name" value="ZnuA-like"/>
</dbReference>
<evidence type="ECO:0000256" key="4">
    <source>
        <dbReference type="ARBA" id="ARBA00022729"/>
    </source>
</evidence>
<dbReference type="GO" id="GO:0007155">
    <property type="term" value="P:cell adhesion"/>
    <property type="evidence" value="ECO:0007669"/>
    <property type="project" value="InterPro"/>
</dbReference>
<dbReference type="Proteomes" id="UP001275049">
    <property type="component" value="Unassembled WGS sequence"/>
</dbReference>
<evidence type="ECO:0000256" key="3">
    <source>
        <dbReference type="ARBA" id="ARBA00022723"/>
    </source>
</evidence>
<dbReference type="CDD" id="cd01137">
    <property type="entry name" value="PsaA"/>
    <property type="match status" value="1"/>
</dbReference>
<keyword evidence="8" id="KW-1185">Reference proteome</keyword>
<dbReference type="PROSITE" id="PS51257">
    <property type="entry name" value="PROKAR_LIPOPROTEIN"/>
    <property type="match status" value="1"/>
</dbReference>
<dbReference type="GO" id="GO:0046872">
    <property type="term" value="F:metal ion binding"/>
    <property type="evidence" value="ECO:0007669"/>
    <property type="project" value="UniProtKB-KW"/>
</dbReference>
<proteinExistence type="inferred from homology"/>
<comment type="similarity">
    <text evidence="5">Belongs to the bacterial solute-binding protein 9 family.</text>
</comment>
<dbReference type="InterPro" id="IPR006129">
    <property type="entry name" value="AdhesinB"/>
</dbReference>
<protein>
    <submittedName>
        <fullName evidence="7">Metal ABC transporter substrate-binding protein</fullName>
    </submittedName>
</protein>
<dbReference type="Proteomes" id="UP001281731">
    <property type="component" value="Unassembled WGS sequence"/>
</dbReference>
<evidence type="ECO:0000313" key="8">
    <source>
        <dbReference type="Proteomes" id="UP001275049"/>
    </source>
</evidence>